<dbReference type="GeneID" id="63831660"/>
<organism evidence="2 3">
    <name type="scientific">Laetiporus sulphureus 93-53</name>
    <dbReference type="NCBI Taxonomy" id="1314785"/>
    <lineage>
        <taxon>Eukaryota</taxon>
        <taxon>Fungi</taxon>
        <taxon>Dikarya</taxon>
        <taxon>Basidiomycota</taxon>
        <taxon>Agaricomycotina</taxon>
        <taxon>Agaricomycetes</taxon>
        <taxon>Polyporales</taxon>
        <taxon>Laetiporus</taxon>
    </lineage>
</organism>
<evidence type="ECO:0008006" key="4">
    <source>
        <dbReference type="Google" id="ProtNLM"/>
    </source>
</evidence>
<evidence type="ECO:0000313" key="3">
    <source>
        <dbReference type="Proteomes" id="UP000076871"/>
    </source>
</evidence>
<dbReference type="RefSeq" id="XP_040760927.1">
    <property type="nucleotide sequence ID" value="XM_040914633.1"/>
</dbReference>
<feature type="compositionally biased region" description="Polar residues" evidence="1">
    <location>
        <begin position="508"/>
        <end position="524"/>
    </location>
</feature>
<reference evidence="2 3" key="1">
    <citation type="journal article" date="2016" name="Mol. Biol. Evol.">
        <title>Comparative Genomics of Early-Diverging Mushroom-Forming Fungi Provides Insights into the Origins of Lignocellulose Decay Capabilities.</title>
        <authorList>
            <person name="Nagy L.G."/>
            <person name="Riley R."/>
            <person name="Tritt A."/>
            <person name="Adam C."/>
            <person name="Daum C."/>
            <person name="Floudas D."/>
            <person name="Sun H."/>
            <person name="Yadav J.S."/>
            <person name="Pangilinan J."/>
            <person name="Larsson K.H."/>
            <person name="Matsuura K."/>
            <person name="Barry K."/>
            <person name="Labutti K."/>
            <person name="Kuo R."/>
            <person name="Ohm R.A."/>
            <person name="Bhattacharya S.S."/>
            <person name="Shirouzu T."/>
            <person name="Yoshinaga Y."/>
            <person name="Martin F.M."/>
            <person name="Grigoriev I.V."/>
            <person name="Hibbett D.S."/>
        </authorList>
    </citation>
    <scope>NUCLEOTIDE SEQUENCE [LARGE SCALE GENOMIC DNA]</scope>
    <source>
        <strain evidence="2 3">93-53</strain>
    </source>
</reference>
<sequence length="661" mass="72017">MSEDKPLQSEGILERILVSILTDESSDDAQRVADLARLTQVSRTFFFLAVELLWREMRDVLPLFKLFALLCPIAADADQGAAQTYCLRGPISAKEWDRFKLYAQYIKSAEISSRSWTIHPSVLAHISQRNDGAPLLPFLQDLVWTQHSSLDTSLEKFVSSTTRSLHFIYAGQGHPRGAQCDGTDFAMKFLFERVSARAASLEKLWIEGLDHSSSVLPFSVCESLNAVELSLKDELDPDVLGMLASLTCLTELCLWNLEMRGSVAAVQLAAVKTLRMSGDASSLTNFFTSVSLPGIETLEARMSAQETEGFRLCFMSLATSCAQSLSSLTVIQTSRPGNADEGAFNLLIKPLFRMRQLHSVDLNLEGWSFSVTDGDMRESAEAWPYISTLRLVYDVGPNKPHITSLLHFALFCSRLESIHVPSFSMDRRPLRQSYPILSHGLRTISFEPSDTPIADPRNVALFLDRIFPNLNAGDGEQQEVGGPEDSEQQEAAVPASSEQQEAAPPVDSPQQETAAPAGSEQTETAPPVDSAQQEAAAPAGSAPQETAAPTGSTQQEAAAPAGSEQTETAAPIDSAQQEAAAPAGSEPQETAPPVDSAQQDASHEMKNDWMAVLTFLSDFQLVREHQRIREGRGLLRPLRDLKGASLIQRAASGRNGSLAVN</sequence>
<dbReference type="AlphaFoldDB" id="A0A165CPL0"/>
<dbReference type="OrthoDB" id="3222238at2759"/>
<feature type="compositionally biased region" description="Low complexity" evidence="1">
    <location>
        <begin position="530"/>
        <end position="548"/>
    </location>
</feature>
<dbReference type="InterPro" id="IPR032675">
    <property type="entry name" value="LRR_dom_sf"/>
</dbReference>
<dbReference type="EMBL" id="KV427646">
    <property type="protein sequence ID" value="KZT03187.1"/>
    <property type="molecule type" value="Genomic_DNA"/>
</dbReference>
<name>A0A165CPL0_9APHY</name>
<proteinExistence type="predicted"/>
<evidence type="ECO:0000313" key="2">
    <source>
        <dbReference type="EMBL" id="KZT03187.1"/>
    </source>
</evidence>
<protein>
    <recommendedName>
        <fullName evidence="4">F-box domain-containing protein</fullName>
    </recommendedName>
</protein>
<dbReference type="Gene3D" id="3.80.10.10">
    <property type="entry name" value="Ribonuclease Inhibitor"/>
    <property type="match status" value="1"/>
</dbReference>
<feature type="region of interest" description="Disordered" evidence="1">
    <location>
        <begin position="470"/>
        <end position="602"/>
    </location>
</feature>
<gene>
    <name evidence="2" type="ORF">LAESUDRAFT_814833</name>
</gene>
<dbReference type="STRING" id="1314785.A0A165CPL0"/>
<dbReference type="InParanoid" id="A0A165CPL0"/>
<dbReference type="Proteomes" id="UP000076871">
    <property type="component" value="Unassembled WGS sequence"/>
</dbReference>
<keyword evidence="3" id="KW-1185">Reference proteome</keyword>
<evidence type="ECO:0000256" key="1">
    <source>
        <dbReference type="SAM" id="MobiDB-lite"/>
    </source>
</evidence>
<accession>A0A165CPL0</accession>